<dbReference type="Proteomes" id="UP000616151">
    <property type="component" value="Unassembled WGS sequence"/>
</dbReference>
<accession>A0ACC5RBC8</accession>
<evidence type="ECO:0000313" key="2">
    <source>
        <dbReference type="Proteomes" id="UP000616151"/>
    </source>
</evidence>
<proteinExistence type="predicted"/>
<evidence type="ECO:0000313" key="1">
    <source>
        <dbReference type="EMBL" id="MBK1869785.1"/>
    </source>
</evidence>
<reference evidence="1" key="1">
    <citation type="submission" date="2021-01" db="EMBL/GenBank/DDBJ databases">
        <authorList>
            <person name="Sun Q."/>
        </authorList>
    </citation>
    <scope>NUCLEOTIDE SEQUENCE</scope>
    <source>
        <strain evidence="1">YIM B02566</strain>
    </source>
</reference>
<comment type="caution">
    <text evidence="1">The sequence shown here is derived from an EMBL/GenBank/DDBJ whole genome shotgun (WGS) entry which is preliminary data.</text>
</comment>
<name>A0ACC5RBC8_9HYPH</name>
<keyword evidence="2" id="KW-1185">Reference proteome</keyword>
<organism evidence="1 2">
    <name type="scientific">Taklimakanibacter albus</name>
    <dbReference type="NCBI Taxonomy" id="2800327"/>
    <lineage>
        <taxon>Bacteria</taxon>
        <taxon>Pseudomonadati</taxon>
        <taxon>Pseudomonadota</taxon>
        <taxon>Alphaproteobacteria</taxon>
        <taxon>Hyphomicrobiales</taxon>
        <taxon>Aestuariivirgaceae</taxon>
        <taxon>Taklimakanibacter</taxon>
    </lineage>
</organism>
<gene>
    <name evidence="1" type="ORF">JHL16_25710</name>
</gene>
<protein>
    <submittedName>
        <fullName evidence="1">Uncharacterized protein</fullName>
    </submittedName>
</protein>
<dbReference type="EMBL" id="JAENHL010000008">
    <property type="protein sequence ID" value="MBK1869785.1"/>
    <property type="molecule type" value="Genomic_DNA"/>
</dbReference>
<sequence>MGRGFLRNQAGNVAVFTALFAIPLCAAGGIAIDYARASMVRNFLQAEADAAALAGAKGGPSGNDQAWVNNLRSNVQQRFENKALVASLNASGSWIMPTDFSVTASASVPVTILAVVPGLSKQINVSVQAVARFSEPVLTYNPPVVSQLDPDAADYNRIYVYCYNAKNKDKADKGRTQMTAIADNAGTTYNYTMPVCAAGETMSYRLHNVRNARTQKSKWDSSRAEFYEYYTDTVMTAGVESYNLGVSLLETVLCANRNACKPVREGGVIPEGTNRTPQKATAACAPGKFMYYGWEDRPPEGGGSDRDYNDIRIIIECPTVATTGNENVWLIK</sequence>